<dbReference type="Proteomes" id="UP000494256">
    <property type="component" value="Unassembled WGS sequence"/>
</dbReference>
<evidence type="ECO:0000313" key="2">
    <source>
        <dbReference type="Proteomes" id="UP000494256"/>
    </source>
</evidence>
<proteinExistence type="predicted"/>
<dbReference type="EMBL" id="CADEBD010000291">
    <property type="protein sequence ID" value="CAB3232832.1"/>
    <property type="molecule type" value="Genomic_DNA"/>
</dbReference>
<accession>A0A8S0ZM55</accession>
<evidence type="ECO:0000313" key="1">
    <source>
        <dbReference type="EMBL" id="CAB3232832.1"/>
    </source>
</evidence>
<dbReference type="OrthoDB" id="10052321at2759"/>
<name>A0A8S0ZM55_ARCPL</name>
<reference evidence="1 2" key="1">
    <citation type="submission" date="2020-04" db="EMBL/GenBank/DDBJ databases">
        <authorList>
            <person name="Wallbank WR R."/>
            <person name="Pardo Diaz C."/>
            <person name="Kozak K."/>
            <person name="Martin S."/>
            <person name="Jiggins C."/>
            <person name="Moest M."/>
            <person name="Warren A I."/>
            <person name="Byers J.R.P. K."/>
            <person name="Montejo-Kovacevich G."/>
            <person name="Yen C E."/>
        </authorList>
    </citation>
    <scope>NUCLEOTIDE SEQUENCE [LARGE SCALE GENOMIC DNA]</scope>
</reference>
<sequence length="102" mass="12226">MDFSFQELALIAIALDDEVATTVNKKRRFSVHPTWQNKEQEGEYHTIYKELLDDETQFYQYFRMPKECFALLENKLSPHLLKKDTVMKRTITPRERLAVCKR</sequence>
<protein>
    <submittedName>
        <fullName evidence="1">Uncharacterized protein</fullName>
    </submittedName>
</protein>
<comment type="caution">
    <text evidence="1">The sequence shown here is derived from an EMBL/GenBank/DDBJ whole genome shotgun (WGS) entry which is preliminary data.</text>
</comment>
<gene>
    <name evidence="1" type="ORF">APLA_LOCUS5866</name>
</gene>
<dbReference type="AlphaFoldDB" id="A0A8S0ZM55"/>
<organism evidence="1 2">
    <name type="scientific">Arctia plantaginis</name>
    <name type="common">Wood tiger moth</name>
    <name type="synonym">Phalaena plantaginis</name>
    <dbReference type="NCBI Taxonomy" id="874455"/>
    <lineage>
        <taxon>Eukaryota</taxon>
        <taxon>Metazoa</taxon>
        <taxon>Ecdysozoa</taxon>
        <taxon>Arthropoda</taxon>
        <taxon>Hexapoda</taxon>
        <taxon>Insecta</taxon>
        <taxon>Pterygota</taxon>
        <taxon>Neoptera</taxon>
        <taxon>Endopterygota</taxon>
        <taxon>Lepidoptera</taxon>
        <taxon>Glossata</taxon>
        <taxon>Ditrysia</taxon>
        <taxon>Noctuoidea</taxon>
        <taxon>Erebidae</taxon>
        <taxon>Arctiinae</taxon>
        <taxon>Arctia</taxon>
    </lineage>
</organism>